<evidence type="ECO:0000313" key="3">
    <source>
        <dbReference type="Proteomes" id="UP000243547"/>
    </source>
</evidence>
<dbReference type="EMBL" id="FRAI01000014">
    <property type="protein sequence ID" value="SHK06326.1"/>
    <property type="molecule type" value="Genomic_DNA"/>
</dbReference>
<dbReference type="STRING" id="1120989.SAMN02745227_01426"/>
<proteinExistence type="predicted"/>
<organism evidence="2 3">
    <name type="scientific">Anaerobranca californiensis DSM 14826</name>
    <dbReference type="NCBI Taxonomy" id="1120989"/>
    <lineage>
        <taxon>Bacteria</taxon>
        <taxon>Bacillati</taxon>
        <taxon>Bacillota</taxon>
        <taxon>Clostridia</taxon>
        <taxon>Eubacteriales</taxon>
        <taxon>Proteinivoracaceae</taxon>
        <taxon>Anaerobranca</taxon>
    </lineage>
</organism>
<evidence type="ECO:0000259" key="1">
    <source>
        <dbReference type="Pfam" id="PF22746"/>
    </source>
</evidence>
<name>A0A1M6PEG4_9FIRM</name>
<dbReference type="InterPro" id="IPR053959">
    <property type="entry name" value="YvlB/LiaX_N"/>
</dbReference>
<reference evidence="3" key="1">
    <citation type="submission" date="2016-11" db="EMBL/GenBank/DDBJ databases">
        <authorList>
            <person name="Varghese N."/>
            <person name="Submissions S."/>
        </authorList>
    </citation>
    <scope>NUCLEOTIDE SEQUENCE [LARGE SCALE GENOMIC DNA]</scope>
    <source>
        <strain evidence="3">DSM 14826</strain>
    </source>
</reference>
<protein>
    <recommendedName>
        <fullName evidence="1">YvlB/LiaX N-terminal domain-containing protein</fullName>
    </recommendedName>
</protein>
<dbReference type="AlphaFoldDB" id="A0A1M6PEG4"/>
<keyword evidence="3" id="KW-1185">Reference proteome</keyword>
<evidence type="ECO:0000313" key="2">
    <source>
        <dbReference type="EMBL" id="SHK06326.1"/>
    </source>
</evidence>
<feature type="domain" description="YvlB/LiaX N-terminal" evidence="1">
    <location>
        <begin position="13"/>
        <end position="39"/>
    </location>
</feature>
<sequence>MDRIRGDRVKRDRLQILSLVKEGKITPEEGVELLSALEETNLEGESIDFNWEDEEAKILKIQIKKVNGKKINLSLPISLVRFFFDREKATFTIDGEKINLKQWWEKSDRGYKGILLDTHTKSGKEIKIEIV</sequence>
<dbReference type="Proteomes" id="UP000243547">
    <property type="component" value="Unassembled WGS sequence"/>
</dbReference>
<dbReference type="Pfam" id="PF22746">
    <property type="entry name" value="SHOCT-like_DUF2089-C"/>
    <property type="match status" value="1"/>
</dbReference>
<accession>A0A1M6PEG4</accession>
<gene>
    <name evidence="2" type="ORF">SAMN02745227_01426</name>
</gene>